<feature type="compositionally biased region" description="Low complexity" evidence="1">
    <location>
        <begin position="686"/>
        <end position="713"/>
    </location>
</feature>
<dbReference type="PANTHER" id="PTHR35683:SF8">
    <property type="entry name" value="YALI0C04136P"/>
    <property type="match status" value="1"/>
</dbReference>
<dbReference type="PANTHER" id="PTHR35683">
    <property type="entry name" value="YALI0C04136P"/>
    <property type="match status" value="1"/>
</dbReference>
<feature type="compositionally biased region" description="Basic and acidic residues" evidence="1">
    <location>
        <begin position="672"/>
        <end position="685"/>
    </location>
</feature>
<evidence type="ECO:0000313" key="3">
    <source>
        <dbReference type="Proteomes" id="UP000030697"/>
    </source>
</evidence>
<dbReference type="AlphaFoldDB" id="W7JF09"/>
<organism evidence="2 3">
    <name type="scientific">Plasmodium falciparum UGT5.1</name>
    <dbReference type="NCBI Taxonomy" id="1237627"/>
    <lineage>
        <taxon>Eukaryota</taxon>
        <taxon>Sar</taxon>
        <taxon>Alveolata</taxon>
        <taxon>Apicomplexa</taxon>
        <taxon>Aconoidasida</taxon>
        <taxon>Haemosporida</taxon>
        <taxon>Plasmodiidae</taxon>
        <taxon>Plasmodium</taxon>
        <taxon>Plasmodium (Laverania)</taxon>
    </lineage>
</organism>
<proteinExistence type="predicted"/>
<sequence length="1022" mass="118679">MDTSLKSMRAVSLSSLQKLILEHNKILREKHNHKITQIGNQDNCIFKISESAESENENNEHNNNNNNNLNIIHSINNTNNIHFPNNKVNTFVSNKTNVNMNNITNINMNNVINSILNNAANNNMNNAPTNVMHNTSNSLMNNAPTNVINNTSNISQLINNGTNHMINNGTNHMMNNILNSLINNNNMMMMNIPVDIDKNSKVFKNIENEEPVLQNLSDIQKLLLHKGSNSYMFNNLRISNNLNNDKNSNVNSFIKMNNVGENISTCQHNNNNYMVNITTSQPRYNCINRYNVPKDYEENKDINKKSNVIKKVDNEKCYTIDEKYGGPYNNCENVNDMKHRRGNSNCSNTNNNKDNKDNYGNYGNYDNYDNNNNNYMNYHNNNINDYANHHFNKQHVNTIREGFDTYILIDDDNDNDTDISTDKRNNPLNRNNKKMNLKCNLNKLPNITNNEEHKNEKNISRTKYVCLGLKRNSRENIHHMNNEENEINLEMINDYHQNKQVKDIISTYIHTSKIQYETKKGKDISNNNYMNVQKIQTTHGNYPHKIGDINIQENYRNVVQNRNMNNNSSFAENIGRILTRSSSQQKDIHALEKEIGNVQNDKSIYYNNTVNRWNDEVVFICTNENEDKNDSANSLRKEKKNGTLLYAKEKEEENNTETQNVRRSVRLHNKKVKNETKNREIEKKNNISNNNRSKNNRSNNSKSNNTRANNNRTIDNEPVVKESIVNESVVKEYVVNESITNESITNESITNESITNESIMNESITSEQSNKSIEKNSFEKSYSVEVVSLNDSTDINENPRNLENKNAPLKNVKMFEKKVSETPAMELRLSKKHSLLKKRENLEMLHQKCNEIDENKCASGFVNYILQNIQKRDGKETFDDLLNYILKLKEIYNMSTMDFIGAFLILESFNLNIINEYPLREWILVTFHYIKGMITLQNIKFIIKSLDLNHLIISNITAAFYMNIKPIKVDEENIERVLNLLSEVVIRRSSRFKLLKTDTEKQDQQDEKLGSCWQPVHTIKDS</sequence>
<evidence type="ECO:0000313" key="2">
    <source>
        <dbReference type="EMBL" id="EWC77477.1"/>
    </source>
</evidence>
<feature type="region of interest" description="Disordered" evidence="1">
    <location>
        <begin position="646"/>
        <end position="717"/>
    </location>
</feature>
<dbReference type="EMBL" id="KE124495">
    <property type="protein sequence ID" value="EWC77477.1"/>
    <property type="molecule type" value="Genomic_DNA"/>
</dbReference>
<protein>
    <submittedName>
        <fullName evidence="2">Uncharacterized protein</fullName>
    </submittedName>
</protein>
<accession>W7JF09</accession>
<evidence type="ECO:0000256" key="1">
    <source>
        <dbReference type="SAM" id="MobiDB-lite"/>
    </source>
</evidence>
<gene>
    <name evidence="2" type="ORF">C923_01826</name>
</gene>
<dbReference type="Proteomes" id="UP000030697">
    <property type="component" value="Unassembled WGS sequence"/>
</dbReference>
<name>W7JF09_PLAFA</name>
<dbReference type="OrthoDB" id="378708at2759"/>
<reference evidence="2 3" key="1">
    <citation type="submission" date="2013-02" db="EMBL/GenBank/DDBJ databases">
        <title>The Genome Sequence of Plasmodium falciparum UGT5.1.</title>
        <authorList>
            <consortium name="The Broad Institute Genome Sequencing Platform"/>
            <consortium name="The Broad Institute Genome Sequencing Center for Infectious Disease"/>
            <person name="Neafsey D."/>
            <person name="Cheeseman I."/>
            <person name="Volkman S."/>
            <person name="Adams J."/>
            <person name="Walker B."/>
            <person name="Young S.K."/>
            <person name="Zeng Q."/>
            <person name="Gargeya S."/>
            <person name="Fitzgerald M."/>
            <person name="Haas B."/>
            <person name="Abouelleil A."/>
            <person name="Alvarado L."/>
            <person name="Arachchi H.M."/>
            <person name="Berlin A.M."/>
            <person name="Chapman S.B."/>
            <person name="Dewar J."/>
            <person name="Goldberg J."/>
            <person name="Griggs A."/>
            <person name="Gujja S."/>
            <person name="Hansen M."/>
            <person name="Howarth C."/>
            <person name="Imamovic A."/>
            <person name="Larimer J."/>
            <person name="McCowan C."/>
            <person name="Murphy C."/>
            <person name="Neiman D."/>
            <person name="Pearson M."/>
            <person name="Priest M."/>
            <person name="Roberts A."/>
            <person name="Saif S."/>
            <person name="Shea T."/>
            <person name="Sisk P."/>
            <person name="Sykes S."/>
            <person name="Wortman J."/>
            <person name="Nusbaum C."/>
            <person name="Birren B."/>
        </authorList>
    </citation>
    <scope>NUCLEOTIDE SEQUENCE [LARGE SCALE GENOMIC DNA]</scope>
    <source>
        <strain evidence="2 3">UGT5.1</strain>
    </source>
</reference>